<dbReference type="Gene3D" id="1.25.40.10">
    <property type="entry name" value="Tetratricopeptide repeat domain"/>
    <property type="match status" value="1"/>
</dbReference>
<dbReference type="PROSITE" id="PS50005">
    <property type="entry name" value="TPR"/>
    <property type="match status" value="1"/>
</dbReference>
<dbReference type="Proteomes" id="UP001057998">
    <property type="component" value="Chromosome 2"/>
</dbReference>
<dbReference type="SUPFAM" id="SSF54001">
    <property type="entry name" value="Cysteine proteinases"/>
    <property type="match status" value="1"/>
</dbReference>
<dbReference type="CDD" id="cd02549">
    <property type="entry name" value="Peptidase_C39A"/>
    <property type="match status" value="1"/>
</dbReference>
<dbReference type="Pfam" id="PF13432">
    <property type="entry name" value="TPR_16"/>
    <property type="match status" value="1"/>
</dbReference>
<evidence type="ECO:0000313" key="3">
    <source>
        <dbReference type="EMBL" id="UTV30521.1"/>
    </source>
</evidence>
<dbReference type="InterPro" id="IPR011990">
    <property type="entry name" value="TPR-like_helical_dom_sf"/>
</dbReference>
<dbReference type="SUPFAM" id="SSF48452">
    <property type="entry name" value="TPR-like"/>
    <property type="match status" value="1"/>
</dbReference>
<dbReference type="InterPro" id="IPR038765">
    <property type="entry name" value="Papain-like_cys_pep_sf"/>
</dbReference>
<dbReference type="Pfam" id="PF13529">
    <property type="entry name" value="Peptidase_C39_2"/>
    <property type="match status" value="1"/>
</dbReference>
<protein>
    <submittedName>
        <fullName evidence="3">PA2778 family cysteine peptidase</fullName>
    </submittedName>
</protein>
<keyword evidence="4" id="KW-1185">Reference proteome</keyword>
<accession>A0ABY5GP29</accession>
<evidence type="ECO:0000256" key="1">
    <source>
        <dbReference type="PROSITE-ProRule" id="PRU00339"/>
    </source>
</evidence>
<dbReference type="NCBIfam" id="NF033920">
    <property type="entry name" value="C39_PA2778_fam"/>
    <property type="match status" value="1"/>
</dbReference>
<dbReference type="InterPro" id="IPR039564">
    <property type="entry name" value="Peptidase_C39-like"/>
</dbReference>
<evidence type="ECO:0000313" key="4">
    <source>
        <dbReference type="Proteomes" id="UP001057998"/>
    </source>
</evidence>
<keyword evidence="1" id="KW-0802">TPR repeat</keyword>
<sequence length="313" mass="34925">MILLLLSGCSTSGSWRAQISPELSLPVSVTLDDTPFFPQDRYHCGPAALATVLNASGIETTPDELLPYVYLPGRQGSLQLDMIATTRRFKRLPYKVDASLAAVLTEIANGQPVLVMQNLGLSWYPQWHYAVLIGYDLNQNTVTLRSGKERRHVIPIDTFEQTWARAGHWAIMTVKPNEIPVTANASGYLRLVHDFETLHPEQAVTAYQTAIVQWQDEPLLWLALGNLYYQQKQFKRSVETFREGLAYHPQQVQLWNNYAYGLRARGCQAASLSAIQCAIQINPADPALRQSLAELQGSGIEMNQGCPVLSCPQ</sequence>
<organism evidence="3 4">
    <name type="scientific">Photobacterium atrarenae</name>
    <dbReference type="NCBI Taxonomy" id="865757"/>
    <lineage>
        <taxon>Bacteria</taxon>
        <taxon>Pseudomonadati</taxon>
        <taxon>Pseudomonadota</taxon>
        <taxon>Gammaproteobacteria</taxon>
        <taxon>Vibrionales</taxon>
        <taxon>Vibrionaceae</taxon>
        <taxon>Photobacterium</taxon>
    </lineage>
</organism>
<name>A0ABY5GP29_9GAMM</name>
<dbReference type="InterPro" id="IPR039563">
    <property type="entry name" value="Peptidase_C39_single_dom"/>
</dbReference>
<feature type="domain" description="Peptidase C39-like" evidence="2">
    <location>
        <begin position="33"/>
        <end position="143"/>
    </location>
</feature>
<reference evidence="3" key="1">
    <citation type="submission" date="2022-07" db="EMBL/GenBank/DDBJ databases">
        <title>Genome sequencing of Photobacterium atrarenae GJH2-4.</title>
        <authorList>
            <person name="Park S.-J."/>
        </authorList>
    </citation>
    <scope>NUCLEOTIDE SEQUENCE</scope>
    <source>
        <strain evidence="3">GJH2-4</strain>
    </source>
</reference>
<proteinExistence type="predicted"/>
<dbReference type="EMBL" id="CP101509">
    <property type="protein sequence ID" value="UTV30521.1"/>
    <property type="molecule type" value="Genomic_DNA"/>
</dbReference>
<evidence type="ECO:0000259" key="2">
    <source>
        <dbReference type="Pfam" id="PF13529"/>
    </source>
</evidence>
<dbReference type="InterPro" id="IPR019734">
    <property type="entry name" value="TPR_rpt"/>
</dbReference>
<dbReference type="Gene3D" id="3.90.70.10">
    <property type="entry name" value="Cysteine proteinases"/>
    <property type="match status" value="1"/>
</dbReference>
<gene>
    <name evidence="3" type="ORF">NNL38_18285</name>
</gene>
<feature type="repeat" description="TPR" evidence="1">
    <location>
        <begin position="218"/>
        <end position="251"/>
    </location>
</feature>
<dbReference type="RefSeq" id="WP_255391880.1">
    <property type="nucleotide sequence ID" value="NZ_CP101509.1"/>
</dbReference>
<dbReference type="SMART" id="SM00028">
    <property type="entry name" value="TPR"/>
    <property type="match status" value="2"/>
</dbReference>